<dbReference type="Gene3D" id="3.90.550.50">
    <property type="match status" value="1"/>
</dbReference>
<comment type="pathway">
    <text evidence="2">Protein modification; protein glycosylation.</text>
</comment>
<dbReference type="PANTHER" id="PTHR23033">
    <property type="entry name" value="BETA1,3-GALACTOSYLTRANSFERASE"/>
    <property type="match status" value="1"/>
</dbReference>
<dbReference type="InterPro" id="IPR026050">
    <property type="entry name" value="C1GALT1/C1GALT1_chp1"/>
</dbReference>
<dbReference type="GO" id="GO:0016020">
    <property type="term" value="C:membrane"/>
    <property type="evidence" value="ECO:0007669"/>
    <property type="project" value="UniProtKB-SubCell"/>
</dbReference>
<proteinExistence type="inferred from homology"/>
<dbReference type="EC" id="2.4.1.122" evidence="4"/>
<evidence type="ECO:0000256" key="2">
    <source>
        <dbReference type="ARBA" id="ARBA00004922"/>
    </source>
</evidence>
<dbReference type="GO" id="GO:0016263">
    <property type="term" value="F:glycoprotein-N-acetylgalactosamine 3-beta-galactosyltransferase activity"/>
    <property type="evidence" value="ECO:0007669"/>
    <property type="project" value="UniProtKB-EC"/>
</dbReference>
<keyword evidence="8" id="KW-0547">Nucleotide-binding</keyword>
<evidence type="ECO:0000256" key="1">
    <source>
        <dbReference type="ARBA" id="ARBA00004606"/>
    </source>
</evidence>
<sequence length="526" mass="59559">MSMFSPTTLPSPGRFLKARFLLPIIVFLVVVRFSLPGGGGKEKLSQWGFLPYSNQTWSDADQTTVPDDKLKGGFDHDREKEHETTPVNGDETKPVEWDEKGSTGGHKITEPPEKDPAIQKAIQEQEHFDKVCGGLKSGKRIVITLNTGATEILERVPTLLKTSLLCAPNVHIFSDLAHTLGDRQVYDSLDTVPAEVMNGNTDFDLYRKQLELKDPVKVAEFLKGMKDPKNPGTAAAWTLDKYKKLHILEKAWAMQPDMDWYFHIDADTYVIWSSLVEWLAKLDPTKELYLGSLSFINNLPFGHGGSGMLMSGAAMRNFVVQHNGTAGRWDYKMQNECCADWVLAQILKEYGMGLMNSWPTIQGEPQSTIPFDGSHWCQPFVTMHHVSPLEAQQMGDFEARREDKTKPLTYEETFNGLVSDLIPTQLDDWDNQALGHTENGIHSYESCVEKCRNDQKCLQIQWKGDEEDEKKCTIGTEHVMLGQKHSGGGEDRRYKSFWEKERIGEWAKRQECKGPIKFPFEDGKNP</sequence>
<evidence type="ECO:0000313" key="15">
    <source>
        <dbReference type="Proteomes" id="UP000235672"/>
    </source>
</evidence>
<dbReference type="OrthoDB" id="414175at2759"/>
<evidence type="ECO:0000256" key="8">
    <source>
        <dbReference type="ARBA" id="ARBA00022741"/>
    </source>
</evidence>
<evidence type="ECO:0000256" key="11">
    <source>
        <dbReference type="ARBA" id="ARBA00023136"/>
    </source>
</evidence>
<keyword evidence="6 14" id="KW-0808">Transferase</keyword>
<evidence type="ECO:0000256" key="9">
    <source>
        <dbReference type="ARBA" id="ARBA00022968"/>
    </source>
</evidence>
<evidence type="ECO:0000256" key="4">
    <source>
        <dbReference type="ARBA" id="ARBA00012557"/>
    </source>
</evidence>
<comment type="similarity">
    <text evidence="3">Belongs to the glycosyltransferase 31 family. Beta3-Gal-T subfamily.</text>
</comment>
<organism evidence="14 15">
    <name type="scientific">Hyaloscypha hepaticicola</name>
    <dbReference type="NCBI Taxonomy" id="2082293"/>
    <lineage>
        <taxon>Eukaryota</taxon>
        <taxon>Fungi</taxon>
        <taxon>Dikarya</taxon>
        <taxon>Ascomycota</taxon>
        <taxon>Pezizomycotina</taxon>
        <taxon>Leotiomycetes</taxon>
        <taxon>Helotiales</taxon>
        <taxon>Hyaloscyphaceae</taxon>
        <taxon>Hyaloscypha</taxon>
    </lineage>
</organism>
<feature type="domain" description="Fringe-like glycosyltransferase" evidence="13">
    <location>
        <begin position="249"/>
        <end position="311"/>
    </location>
</feature>
<evidence type="ECO:0000259" key="13">
    <source>
        <dbReference type="Pfam" id="PF02434"/>
    </source>
</evidence>
<keyword evidence="9" id="KW-0735">Signal-anchor</keyword>
<evidence type="ECO:0000256" key="5">
    <source>
        <dbReference type="ARBA" id="ARBA00022676"/>
    </source>
</evidence>
<evidence type="ECO:0000256" key="6">
    <source>
        <dbReference type="ARBA" id="ARBA00022679"/>
    </source>
</evidence>
<dbReference type="Pfam" id="PF02434">
    <property type="entry name" value="Fringe"/>
    <property type="match status" value="1"/>
</dbReference>
<evidence type="ECO:0000256" key="3">
    <source>
        <dbReference type="ARBA" id="ARBA00006462"/>
    </source>
</evidence>
<dbReference type="InterPro" id="IPR003378">
    <property type="entry name" value="Fringe-like_glycosylTrfase"/>
</dbReference>
<comment type="subcellular location">
    <subcellularLocation>
        <location evidence="1">Membrane</location>
        <topology evidence="1">Single-pass type II membrane protein</topology>
    </subcellularLocation>
</comment>
<reference evidence="14 15" key="1">
    <citation type="submission" date="2016-05" db="EMBL/GenBank/DDBJ databases">
        <title>A degradative enzymes factory behind the ericoid mycorrhizal symbiosis.</title>
        <authorList>
            <consortium name="DOE Joint Genome Institute"/>
            <person name="Martino E."/>
            <person name="Morin E."/>
            <person name="Grelet G."/>
            <person name="Kuo A."/>
            <person name="Kohler A."/>
            <person name="Daghino S."/>
            <person name="Barry K."/>
            <person name="Choi C."/>
            <person name="Cichocki N."/>
            <person name="Clum A."/>
            <person name="Copeland A."/>
            <person name="Hainaut M."/>
            <person name="Haridas S."/>
            <person name="Labutti K."/>
            <person name="Lindquist E."/>
            <person name="Lipzen A."/>
            <person name="Khouja H.-R."/>
            <person name="Murat C."/>
            <person name="Ohm R."/>
            <person name="Olson A."/>
            <person name="Spatafora J."/>
            <person name="Veneault-Fourrey C."/>
            <person name="Henrissat B."/>
            <person name="Grigoriev I."/>
            <person name="Martin F."/>
            <person name="Perotto S."/>
        </authorList>
    </citation>
    <scope>NUCLEOTIDE SEQUENCE [LARGE SCALE GENOMIC DNA]</scope>
    <source>
        <strain evidence="14 15">UAMH 7357</strain>
    </source>
</reference>
<gene>
    <name evidence="14" type="ORF">NA56DRAFT_706850</name>
</gene>
<dbReference type="EMBL" id="KZ613495">
    <property type="protein sequence ID" value="PMD18242.1"/>
    <property type="molecule type" value="Genomic_DNA"/>
</dbReference>
<keyword evidence="10" id="KW-1133">Transmembrane helix</keyword>
<evidence type="ECO:0000256" key="10">
    <source>
        <dbReference type="ARBA" id="ARBA00022989"/>
    </source>
</evidence>
<feature type="region of interest" description="Disordered" evidence="12">
    <location>
        <begin position="58"/>
        <end position="113"/>
    </location>
</feature>
<dbReference type="AlphaFoldDB" id="A0A2J6PW26"/>
<evidence type="ECO:0000256" key="7">
    <source>
        <dbReference type="ARBA" id="ARBA00022692"/>
    </source>
</evidence>
<dbReference type="STRING" id="1745343.A0A2J6PW26"/>
<protein>
    <recommendedName>
        <fullName evidence="4">N-acetylgalactosaminide beta-1,3-galactosyltransferase</fullName>
        <ecNumber evidence="4">2.4.1.122</ecNumber>
    </recommendedName>
</protein>
<accession>A0A2J6PW26</accession>
<evidence type="ECO:0000256" key="12">
    <source>
        <dbReference type="SAM" id="MobiDB-lite"/>
    </source>
</evidence>
<keyword evidence="15" id="KW-1185">Reference proteome</keyword>
<dbReference type="GO" id="GO:0000166">
    <property type="term" value="F:nucleotide binding"/>
    <property type="evidence" value="ECO:0007669"/>
    <property type="project" value="UniProtKB-KW"/>
</dbReference>
<keyword evidence="11" id="KW-0472">Membrane</keyword>
<keyword evidence="7" id="KW-0812">Transmembrane</keyword>
<keyword evidence="5" id="KW-0328">Glycosyltransferase</keyword>
<name>A0A2J6PW26_9HELO</name>
<feature type="compositionally biased region" description="Basic and acidic residues" evidence="12">
    <location>
        <begin position="66"/>
        <end position="113"/>
    </location>
</feature>
<dbReference type="Proteomes" id="UP000235672">
    <property type="component" value="Unassembled WGS sequence"/>
</dbReference>
<dbReference type="PANTHER" id="PTHR23033:SF40">
    <property type="entry name" value="APPLE DOMAIN-CONTAINING PROTEIN"/>
    <property type="match status" value="1"/>
</dbReference>
<evidence type="ECO:0000313" key="14">
    <source>
        <dbReference type="EMBL" id="PMD18242.1"/>
    </source>
</evidence>